<dbReference type="EMBL" id="JACVKN010000011">
    <property type="protein sequence ID" value="MBK2064363.1"/>
    <property type="molecule type" value="Genomic_DNA"/>
</dbReference>
<protein>
    <recommendedName>
        <fullName evidence="3 7">Deoxyribose-phosphate aldolase</fullName>
        <ecNumber evidence="3 7">4.1.2.4</ecNumber>
    </recommendedName>
</protein>
<dbReference type="EC" id="4.1.2.4" evidence="3 7"/>
<dbReference type="RefSeq" id="WP_192189629.1">
    <property type="nucleotide sequence ID" value="NZ_JACVJL010000085.1"/>
</dbReference>
<dbReference type="CDD" id="cd00959">
    <property type="entry name" value="DeoC"/>
    <property type="match status" value="1"/>
</dbReference>
<evidence type="ECO:0000256" key="2">
    <source>
        <dbReference type="ARBA" id="ARBA00009473"/>
    </source>
</evidence>
<organism evidence="8 9">
    <name type="scientific">Francisella noatunensis</name>
    <dbReference type="NCBI Taxonomy" id="657445"/>
    <lineage>
        <taxon>Bacteria</taxon>
        <taxon>Pseudomonadati</taxon>
        <taxon>Pseudomonadota</taxon>
        <taxon>Gammaproteobacteria</taxon>
        <taxon>Thiotrichales</taxon>
        <taxon>Francisellaceae</taxon>
        <taxon>Francisella</taxon>
    </lineage>
</organism>
<comment type="caution">
    <text evidence="8">The sequence shown here is derived from an EMBL/GenBank/DDBJ whole genome shotgun (WGS) entry which is preliminary data.</text>
</comment>
<dbReference type="InterPro" id="IPR002915">
    <property type="entry name" value="DeoC/FbaB/LacD_aldolase"/>
</dbReference>
<evidence type="ECO:0000256" key="4">
    <source>
        <dbReference type="ARBA" id="ARBA00023239"/>
    </source>
</evidence>
<dbReference type="NCBIfam" id="TIGR00126">
    <property type="entry name" value="deoC"/>
    <property type="match status" value="1"/>
</dbReference>
<evidence type="ECO:0000256" key="7">
    <source>
        <dbReference type="NCBIfam" id="TIGR00126"/>
    </source>
</evidence>
<evidence type="ECO:0000256" key="3">
    <source>
        <dbReference type="ARBA" id="ARBA00012515"/>
    </source>
</evidence>
<dbReference type="GO" id="GO:0016052">
    <property type="term" value="P:carbohydrate catabolic process"/>
    <property type="evidence" value="ECO:0007669"/>
    <property type="project" value="TreeGrafter"/>
</dbReference>
<dbReference type="Gene3D" id="3.20.20.70">
    <property type="entry name" value="Aldolase class I"/>
    <property type="match status" value="1"/>
</dbReference>
<dbReference type="AlphaFoldDB" id="A0A9Q2KTY6"/>
<dbReference type="PANTHER" id="PTHR10889">
    <property type="entry name" value="DEOXYRIBOSE-PHOSPHATE ALDOLASE"/>
    <property type="match status" value="1"/>
</dbReference>
<dbReference type="Proteomes" id="UP000701999">
    <property type="component" value="Unassembled WGS sequence"/>
</dbReference>
<evidence type="ECO:0000256" key="1">
    <source>
        <dbReference type="ARBA" id="ARBA00004816"/>
    </source>
</evidence>
<comment type="similarity">
    <text evidence="2">Belongs to the DeoC/FbaB aldolase family. DeoC type 2 subfamily.</text>
</comment>
<dbReference type="InterPro" id="IPR011343">
    <property type="entry name" value="DeoC"/>
</dbReference>
<dbReference type="GO" id="GO:0004139">
    <property type="term" value="F:deoxyribose-phosphate aldolase activity"/>
    <property type="evidence" value="ECO:0007669"/>
    <property type="project" value="UniProtKB-UniRule"/>
</dbReference>
<dbReference type="Pfam" id="PF01791">
    <property type="entry name" value="DeoC"/>
    <property type="match status" value="1"/>
</dbReference>
<dbReference type="SMART" id="SM01133">
    <property type="entry name" value="DeoC"/>
    <property type="match status" value="1"/>
</dbReference>
<dbReference type="InterPro" id="IPR013785">
    <property type="entry name" value="Aldolase_TIM"/>
</dbReference>
<dbReference type="GeneID" id="93254757"/>
<evidence type="ECO:0000256" key="5">
    <source>
        <dbReference type="ARBA" id="ARBA00023270"/>
    </source>
</evidence>
<keyword evidence="4 8" id="KW-0456">Lyase</keyword>
<comment type="pathway">
    <text evidence="1">Carbohydrate degradation; 2-deoxy-D-ribose 1-phosphate degradation; D-glyceraldehyde 3-phosphate and acetaldehyde from 2-deoxy-alpha-D-ribose 1-phosphate: step 2/2.</text>
</comment>
<evidence type="ECO:0000313" key="9">
    <source>
        <dbReference type="Proteomes" id="UP000701999"/>
    </source>
</evidence>
<dbReference type="GO" id="GO:0009264">
    <property type="term" value="P:deoxyribonucleotide catabolic process"/>
    <property type="evidence" value="ECO:0007669"/>
    <property type="project" value="UniProtKB-UniRule"/>
</dbReference>
<keyword evidence="5" id="KW-0704">Schiff base</keyword>
<reference evidence="8 9" key="1">
    <citation type="submission" date="2020-09" db="EMBL/GenBank/DDBJ databases">
        <title>Development of specific Francisella tularensis PCR assay based on in-depth characterization of family Francisellaceae.</title>
        <authorList>
            <person name="Ohrman C."/>
            <person name="Sahl J."/>
            <person name="Sjodin A."/>
            <person name="Uneklint I."/>
            <person name="Ballard R."/>
            <person name="Karlsson L."/>
            <person name="Mcdonough R."/>
            <person name="Sundell D."/>
            <person name="Soria K."/>
            <person name="Brindeflk B."/>
            <person name="Vallesi A."/>
            <person name="Ramirez-Paredes J.G."/>
            <person name="Colquhoun D."/>
            <person name="Myrtennas K."/>
            <person name="Birdsell D."/>
            <person name="Johansson A."/>
            <person name="Wagner D."/>
            <person name="Forsman M."/>
        </authorList>
    </citation>
    <scope>NUCLEOTIDE SEQUENCE [LARGE SCALE GENOMIC DNA]</scope>
    <source>
        <strain evidence="8 9">FSC1140</strain>
    </source>
</reference>
<dbReference type="GO" id="GO:0005737">
    <property type="term" value="C:cytoplasm"/>
    <property type="evidence" value="ECO:0007669"/>
    <property type="project" value="InterPro"/>
</dbReference>
<evidence type="ECO:0000313" key="8">
    <source>
        <dbReference type="EMBL" id="MBK2064363.1"/>
    </source>
</evidence>
<dbReference type="PANTHER" id="PTHR10889:SF3">
    <property type="entry name" value="DEOXYRIBOSE-PHOSPHATE ALDOLASE"/>
    <property type="match status" value="1"/>
</dbReference>
<sequence length="251" mass="27051">MVSQYLELIMIAKQKIVSLMDLTQLGESDTDADIVKLCAKAKNSLGEVAAICVYKQFVPVVKKTLGSDFKVATVINFPKGNSSVEEVVSEAKEAISLGADEIDLVIDYNEYIQEGHSQKSCDMIEKVKNVCQDRVLKVIIESGELIEDSLISKVSHNAIVNGADFVKTSTGKTPNGVSLEAAKVILETIKNSGYQVGFKASGGIRDEAQAIGYIKLAEEIMSKNYVVVDTFRFGVSGLLDNLLNGGIGSGY</sequence>
<dbReference type="SUPFAM" id="SSF51569">
    <property type="entry name" value="Aldolase"/>
    <property type="match status" value="1"/>
</dbReference>
<proteinExistence type="inferred from homology"/>
<dbReference type="PIRSF" id="PIRSF001357">
    <property type="entry name" value="DeoC"/>
    <property type="match status" value="1"/>
</dbReference>
<name>A0A9Q2KTY6_9GAMM</name>
<evidence type="ECO:0000256" key="6">
    <source>
        <dbReference type="ARBA" id="ARBA00048791"/>
    </source>
</evidence>
<gene>
    <name evidence="8" type="primary">deoC</name>
    <name evidence="8" type="ORF">IB647_00665</name>
</gene>
<comment type="catalytic activity">
    <reaction evidence="6">
        <text>2-deoxy-D-ribose 5-phosphate = D-glyceraldehyde 3-phosphate + acetaldehyde</text>
        <dbReference type="Rhea" id="RHEA:12821"/>
        <dbReference type="ChEBI" id="CHEBI:15343"/>
        <dbReference type="ChEBI" id="CHEBI:59776"/>
        <dbReference type="ChEBI" id="CHEBI:62877"/>
        <dbReference type="EC" id="4.1.2.4"/>
    </reaction>
</comment>
<accession>A0A9Q2KTY6</accession>
<keyword evidence="9" id="KW-1185">Reference proteome</keyword>